<evidence type="ECO:0000313" key="3">
    <source>
        <dbReference type="Proteomes" id="UP000433101"/>
    </source>
</evidence>
<keyword evidence="1" id="KW-0732">Signal</keyword>
<dbReference type="Proteomes" id="UP000433101">
    <property type="component" value="Unassembled WGS sequence"/>
</dbReference>
<dbReference type="Pfam" id="PF10016">
    <property type="entry name" value="DUF2259"/>
    <property type="match status" value="1"/>
</dbReference>
<evidence type="ECO:0000256" key="1">
    <source>
        <dbReference type="SAM" id="SignalP"/>
    </source>
</evidence>
<name>A0A7X3S694_9HYPH</name>
<evidence type="ECO:0000313" key="2">
    <source>
        <dbReference type="EMBL" id="MXN63781.1"/>
    </source>
</evidence>
<organism evidence="2 3">
    <name type="scientific">Stappia sediminis</name>
    <dbReference type="NCBI Taxonomy" id="2692190"/>
    <lineage>
        <taxon>Bacteria</taxon>
        <taxon>Pseudomonadati</taxon>
        <taxon>Pseudomonadota</taxon>
        <taxon>Alphaproteobacteria</taxon>
        <taxon>Hyphomicrobiales</taxon>
        <taxon>Stappiaceae</taxon>
        <taxon>Stappia</taxon>
    </lineage>
</organism>
<accession>A0A7X3S694</accession>
<keyword evidence="3" id="KW-1185">Reference proteome</keyword>
<comment type="caution">
    <text evidence="2">The sequence shown here is derived from an EMBL/GenBank/DDBJ whole genome shotgun (WGS) entry which is preliminary data.</text>
</comment>
<reference evidence="2 3" key="1">
    <citation type="submission" date="2019-12" db="EMBL/GenBank/DDBJ databases">
        <authorList>
            <person name="Li M."/>
        </authorList>
    </citation>
    <scope>NUCLEOTIDE SEQUENCE [LARGE SCALE GENOMIC DNA]</scope>
    <source>
        <strain evidence="2 3">GBMRC 2046</strain>
    </source>
</reference>
<feature type="signal peptide" evidence="1">
    <location>
        <begin position="1"/>
        <end position="23"/>
    </location>
</feature>
<dbReference type="EMBL" id="WUMV01000001">
    <property type="protein sequence ID" value="MXN63781.1"/>
    <property type="molecule type" value="Genomic_DNA"/>
</dbReference>
<gene>
    <name evidence="2" type="ORF">GR183_02590</name>
</gene>
<sequence>MTAALFLPAFLVLIAAALQPAKAGDFANTEIMGFSKDGRYFAFEEYGIQDGSGFPYSSIYVINVEEDRWVDGSPFRKVDEVIDPIDFDAALASAREDNLARARALLEAKGIGHQGLTVGHNPRSELSADPHVMSVWPRVVVPPIDEPIELTLEEFELPNAKCESYSIQTKGFRLALSQNGKTQVLNDDASVPDSRKCPLRYRIERVVTYYPDPRGAPVFAVLILMESHGFEGPDGRFLAVTGVL</sequence>
<dbReference type="AlphaFoldDB" id="A0A7X3S694"/>
<feature type="chain" id="PRO_5030593160" evidence="1">
    <location>
        <begin position="24"/>
        <end position="244"/>
    </location>
</feature>
<protein>
    <submittedName>
        <fullName evidence="2">DUF2259 domain-containing protein</fullName>
    </submittedName>
</protein>
<dbReference type="InterPro" id="IPR018725">
    <property type="entry name" value="DUF2259_secreted"/>
</dbReference>
<proteinExistence type="predicted"/>